<dbReference type="AlphaFoldDB" id="A0A2H3SNI8"/>
<name>A0A2H3SNI8_FUSOX</name>
<protein>
    <submittedName>
        <fullName evidence="1">Uncharacterized protein</fullName>
    </submittedName>
</protein>
<gene>
    <name evidence="1" type="ORF">FRV6_02245</name>
</gene>
<dbReference type="Proteomes" id="UP000219369">
    <property type="component" value="Unassembled WGS sequence"/>
</dbReference>
<organism evidence="1 2">
    <name type="scientific">Fusarium oxysporum</name>
    <name type="common">Fusarium vascular wilt</name>
    <dbReference type="NCBI Taxonomy" id="5507"/>
    <lineage>
        <taxon>Eukaryota</taxon>
        <taxon>Fungi</taxon>
        <taxon>Dikarya</taxon>
        <taxon>Ascomycota</taxon>
        <taxon>Pezizomycotina</taxon>
        <taxon>Sordariomycetes</taxon>
        <taxon>Hypocreomycetidae</taxon>
        <taxon>Hypocreales</taxon>
        <taxon>Nectriaceae</taxon>
        <taxon>Fusarium</taxon>
        <taxon>Fusarium oxysporum species complex</taxon>
    </lineage>
</organism>
<sequence>MEYMLSRIASIGEEKGCYGIRLVYYRGITYKKAQPSDTIGSFLMHTAWYTIPFPSP</sequence>
<accession>A0A2H3SNI8</accession>
<proteinExistence type="predicted"/>
<evidence type="ECO:0000313" key="1">
    <source>
        <dbReference type="EMBL" id="SCO78032.1"/>
    </source>
</evidence>
<dbReference type="EMBL" id="FMJY01000001">
    <property type="protein sequence ID" value="SCO78032.1"/>
    <property type="molecule type" value="Genomic_DNA"/>
</dbReference>
<reference evidence="2" key="1">
    <citation type="submission" date="2016-09" db="EMBL/GenBank/DDBJ databases">
        <authorList>
            <person name="Guldener U."/>
        </authorList>
    </citation>
    <scope>NUCLEOTIDE SEQUENCE [LARGE SCALE GENOMIC DNA]</scope>
    <source>
        <strain evidence="2">V64-1</strain>
    </source>
</reference>
<evidence type="ECO:0000313" key="2">
    <source>
        <dbReference type="Proteomes" id="UP000219369"/>
    </source>
</evidence>